<dbReference type="AlphaFoldDB" id="A0A7S1C0X1"/>
<gene>
    <name evidence="2" type="ORF">CHYS00102_LOCUS29994</name>
</gene>
<accession>A0A7S1C0X1</accession>
<evidence type="ECO:0000256" key="1">
    <source>
        <dbReference type="SAM" id="Phobius"/>
    </source>
</evidence>
<protein>
    <submittedName>
        <fullName evidence="2">Uncharacterized protein</fullName>
    </submittedName>
</protein>
<feature type="transmembrane region" description="Helical" evidence="1">
    <location>
        <begin position="148"/>
        <end position="168"/>
    </location>
</feature>
<name>A0A7S1C0X1_9STRA</name>
<organism evidence="2">
    <name type="scientific">Corethron hystrix</name>
    <dbReference type="NCBI Taxonomy" id="216773"/>
    <lineage>
        <taxon>Eukaryota</taxon>
        <taxon>Sar</taxon>
        <taxon>Stramenopiles</taxon>
        <taxon>Ochrophyta</taxon>
        <taxon>Bacillariophyta</taxon>
        <taxon>Coscinodiscophyceae</taxon>
        <taxon>Corethrophycidae</taxon>
        <taxon>Corethrales</taxon>
        <taxon>Corethraceae</taxon>
        <taxon>Corethron</taxon>
    </lineage>
</organism>
<sequence>MLWDPADQAFLAWNERLTVRTLAEDAQVCRGAFANRALRTARRLEILGADAGEADAVVPGGCELLADATHACLVRGDLLLYFPAATSQEDIDGLSLELLRTIEEGMASGAYLSPDLPNQLGIEYVGPLGGAVDARLGLDEGKDGDPTLVATSGIVLVAVGLVGVALSATMRVKRRREVEEE</sequence>
<keyword evidence="1" id="KW-0812">Transmembrane</keyword>
<keyword evidence="1" id="KW-1133">Transmembrane helix</keyword>
<reference evidence="2" key="1">
    <citation type="submission" date="2021-01" db="EMBL/GenBank/DDBJ databases">
        <authorList>
            <person name="Corre E."/>
            <person name="Pelletier E."/>
            <person name="Niang G."/>
            <person name="Scheremetjew M."/>
            <person name="Finn R."/>
            <person name="Kale V."/>
            <person name="Holt S."/>
            <person name="Cochrane G."/>
            <person name="Meng A."/>
            <person name="Brown T."/>
            <person name="Cohen L."/>
        </authorList>
    </citation>
    <scope>NUCLEOTIDE SEQUENCE</scope>
    <source>
        <strain evidence="2">308</strain>
    </source>
</reference>
<dbReference type="EMBL" id="HBFR01041044">
    <property type="protein sequence ID" value="CAD8902775.1"/>
    <property type="molecule type" value="Transcribed_RNA"/>
</dbReference>
<evidence type="ECO:0000313" key="2">
    <source>
        <dbReference type="EMBL" id="CAD8902775.1"/>
    </source>
</evidence>
<proteinExistence type="predicted"/>
<keyword evidence="1" id="KW-0472">Membrane</keyword>